<keyword evidence="2" id="KW-1133">Transmembrane helix</keyword>
<dbReference type="OrthoDB" id="5588333at2759"/>
<feature type="transmembrane region" description="Helical" evidence="2">
    <location>
        <begin position="71"/>
        <end position="94"/>
    </location>
</feature>
<accession>A0A9P3HJC6</accession>
<dbReference type="Proteomes" id="UP000827284">
    <property type="component" value="Unassembled WGS sequence"/>
</dbReference>
<organism evidence="3 4">
    <name type="scientific">Entomortierella parvispora</name>
    <dbReference type="NCBI Taxonomy" id="205924"/>
    <lineage>
        <taxon>Eukaryota</taxon>
        <taxon>Fungi</taxon>
        <taxon>Fungi incertae sedis</taxon>
        <taxon>Mucoromycota</taxon>
        <taxon>Mortierellomycotina</taxon>
        <taxon>Mortierellomycetes</taxon>
        <taxon>Mortierellales</taxon>
        <taxon>Mortierellaceae</taxon>
        <taxon>Entomortierella</taxon>
    </lineage>
</organism>
<evidence type="ECO:0000256" key="1">
    <source>
        <dbReference type="SAM" id="MobiDB-lite"/>
    </source>
</evidence>
<evidence type="ECO:0000313" key="4">
    <source>
        <dbReference type="Proteomes" id="UP000827284"/>
    </source>
</evidence>
<sequence length="120" mass="12962">MAKLLRSTQMALPSGRATGSTAAFQRGAPSSDIATYANWSSSVLFDKFYRTGRTGTVTKTNVSTTILRSRAWGVMVFVLWTQICPALGPTLGFLHSSALSKKILYSTHTHLGPVLVEQSP</sequence>
<dbReference type="AlphaFoldDB" id="A0A9P3HJC6"/>
<gene>
    <name evidence="3" type="ORF">EMPS_09852</name>
</gene>
<keyword evidence="4" id="KW-1185">Reference proteome</keyword>
<reference evidence="3" key="1">
    <citation type="submission" date="2021-11" db="EMBL/GenBank/DDBJ databases">
        <authorList>
            <person name="Herlambang A."/>
            <person name="Guo Y."/>
            <person name="Takashima Y."/>
            <person name="Nishizawa T."/>
        </authorList>
    </citation>
    <scope>NUCLEOTIDE SEQUENCE</scope>
    <source>
        <strain evidence="3">E1425</strain>
    </source>
</reference>
<feature type="region of interest" description="Disordered" evidence="1">
    <location>
        <begin position="1"/>
        <end position="23"/>
    </location>
</feature>
<evidence type="ECO:0000256" key="2">
    <source>
        <dbReference type="SAM" id="Phobius"/>
    </source>
</evidence>
<dbReference type="EMBL" id="BQFW01000013">
    <property type="protein sequence ID" value="GJJ77493.1"/>
    <property type="molecule type" value="Genomic_DNA"/>
</dbReference>
<name>A0A9P3HJC6_9FUNG</name>
<evidence type="ECO:0000313" key="3">
    <source>
        <dbReference type="EMBL" id="GJJ77493.1"/>
    </source>
</evidence>
<protein>
    <submittedName>
        <fullName evidence="3">Uncharacterized protein</fullName>
    </submittedName>
</protein>
<comment type="caution">
    <text evidence="3">The sequence shown here is derived from an EMBL/GenBank/DDBJ whole genome shotgun (WGS) entry which is preliminary data.</text>
</comment>
<proteinExistence type="predicted"/>
<keyword evidence="2" id="KW-0812">Transmembrane</keyword>
<reference evidence="3" key="2">
    <citation type="journal article" date="2022" name="Microbiol. Resour. Announc.">
        <title>Whole-Genome Sequence of Entomortierella parvispora E1425, a Mucoromycotan Fungus Associated with Burkholderiaceae-Related Endosymbiotic Bacteria.</title>
        <authorList>
            <person name="Herlambang A."/>
            <person name="Guo Y."/>
            <person name="Takashima Y."/>
            <person name="Narisawa K."/>
            <person name="Ohta H."/>
            <person name="Nishizawa T."/>
        </authorList>
    </citation>
    <scope>NUCLEOTIDE SEQUENCE</scope>
    <source>
        <strain evidence="3">E1425</strain>
    </source>
</reference>
<keyword evidence="2" id="KW-0472">Membrane</keyword>